<accession>A0A7J6TG31</accession>
<name>A0A7J6TG31_PEROL</name>
<protein>
    <recommendedName>
        <fullName evidence="2">PDZ domain-containing protein</fullName>
    </recommendedName>
</protein>
<feature type="compositionally biased region" description="Low complexity" evidence="1">
    <location>
        <begin position="161"/>
        <end position="172"/>
    </location>
</feature>
<comment type="caution">
    <text evidence="3">The sequence shown here is derived from an EMBL/GenBank/DDBJ whole genome shotgun (WGS) entry which is preliminary data.</text>
</comment>
<proteinExistence type="predicted"/>
<dbReference type="Gene3D" id="2.30.42.10">
    <property type="match status" value="1"/>
</dbReference>
<dbReference type="SUPFAM" id="SSF50156">
    <property type="entry name" value="PDZ domain-like"/>
    <property type="match status" value="1"/>
</dbReference>
<dbReference type="Pfam" id="PF00595">
    <property type="entry name" value="PDZ"/>
    <property type="match status" value="1"/>
</dbReference>
<feature type="compositionally biased region" description="Acidic residues" evidence="1">
    <location>
        <begin position="17"/>
        <end position="30"/>
    </location>
</feature>
<dbReference type="Proteomes" id="UP000574390">
    <property type="component" value="Unassembled WGS sequence"/>
</dbReference>
<feature type="compositionally biased region" description="Basic and acidic residues" evidence="1">
    <location>
        <begin position="150"/>
        <end position="160"/>
    </location>
</feature>
<feature type="region of interest" description="Disordered" evidence="1">
    <location>
        <begin position="1"/>
        <end position="30"/>
    </location>
</feature>
<dbReference type="AlphaFoldDB" id="A0A7J6TG31"/>
<reference evidence="3 4" key="1">
    <citation type="submission" date="2020-04" db="EMBL/GenBank/DDBJ databases">
        <title>Perkinsus olseni comparative genomics.</title>
        <authorList>
            <person name="Bogema D.R."/>
        </authorList>
    </citation>
    <scope>NUCLEOTIDE SEQUENCE [LARGE SCALE GENOMIC DNA]</scope>
    <source>
        <strain evidence="3">ATCC PRA-205</strain>
    </source>
</reference>
<feature type="region of interest" description="Disordered" evidence="1">
    <location>
        <begin position="272"/>
        <end position="304"/>
    </location>
</feature>
<dbReference type="EMBL" id="JABANM010007708">
    <property type="protein sequence ID" value="KAF4743817.1"/>
    <property type="molecule type" value="Genomic_DNA"/>
</dbReference>
<gene>
    <name evidence="3" type="ORF">FOZ62_022962</name>
</gene>
<evidence type="ECO:0000256" key="1">
    <source>
        <dbReference type="SAM" id="MobiDB-lite"/>
    </source>
</evidence>
<dbReference type="SMART" id="SM00228">
    <property type="entry name" value="PDZ"/>
    <property type="match status" value="1"/>
</dbReference>
<feature type="region of interest" description="Disordered" evidence="1">
    <location>
        <begin position="86"/>
        <end position="112"/>
    </location>
</feature>
<evidence type="ECO:0000313" key="3">
    <source>
        <dbReference type="EMBL" id="KAF4743817.1"/>
    </source>
</evidence>
<feature type="non-terminal residue" evidence="3">
    <location>
        <position position="1"/>
    </location>
</feature>
<evidence type="ECO:0000259" key="2">
    <source>
        <dbReference type="PROSITE" id="PS50106"/>
    </source>
</evidence>
<feature type="domain" description="PDZ" evidence="2">
    <location>
        <begin position="188"/>
        <end position="274"/>
    </location>
</feature>
<feature type="region of interest" description="Disordered" evidence="1">
    <location>
        <begin position="143"/>
        <end position="180"/>
    </location>
</feature>
<evidence type="ECO:0000313" key="4">
    <source>
        <dbReference type="Proteomes" id="UP000574390"/>
    </source>
</evidence>
<dbReference type="InterPro" id="IPR001478">
    <property type="entry name" value="PDZ"/>
</dbReference>
<feature type="region of interest" description="Disordered" evidence="1">
    <location>
        <begin position="429"/>
        <end position="458"/>
    </location>
</feature>
<organism evidence="3 4">
    <name type="scientific">Perkinsus olseni</name>
    <name type="common">Perkinsus atlanticus</name>
    <dbReference type="NCBI Taxonomy" id="32597"/>
    <lineage>
        <taxon>Eukaryota</taxon>
        <taxon>Sar</taxon>
        <taxon>Alveolata</taxon>
        <taxon>Perkinsozoa</taxon>
        <taxon>Perkinsea</taxon>
        <taxon>Perkinsida</taxon>
        <taxon>Perkinsidae</taxon>
        <taxon>Perkinsus</taxon>
    </lineage>
</organism>
<feature type="compositionally biased region" description="Basic and acidic residues" evidence="1">
    <location>
        <begin position="284"/>
        <end position="294"/>
    </location>
</feature>
<feature type="compositionally biased region" description="Polar residues" evidence="1">
    <location>
        <begin position="1"/>
        <end position="16"/>
    </location>
</feature>
<sequence length="458" mass="51162">RPVMMNSHSGSWQSQDLTEDTEESDEVDPLVELDRALTRYLQRYGQYRLHRRDSGDENEKNGLERQQSAISMLGSIKSADNLSVISRSAPPSRGLQQRGGPSLKKRGSGELTDGEYETFMSDLIEEAHELALRTQAAIADGALTSNGTSKSEERGSREVEGTTGESQSSGSSWYCPSAGDREETEEIDITLMTYDKDGACVDDHDCGMELDWRVDPLRVNAVIEGGIAEKCGIQSKDEIIRINAFSIREVGEERFCEMLKWLPVTLTIQRLKPPDSTGGADGPEDVHDPHRSDVTDVEGPPNTHSLKFPGFDELLEELRAFLPSRSVAMLENRLAMVYDHLYSLQEQLAEASESIHGLHQQFEEEILTEVQRLKVEPNDTAEVEFHTVERRRERKLSSEEDVQLPGTHTARVRKGKIIVNKKDLDEALRPEFTGRTPAEDDTHSVASCSNEPPLVTDV</sequence>
<dbReference type="InterPro" id="IPR036034">
    <property type="entry name" value="PDZ_sf"/>
</dbReference>
<dbReference type="PROSITE" id="PS50106">
    <property type="entry name" value="PDZ"/>
    <property type="match status" value="1"/>
</dbReference>